<gene>
    <name evidence="3" type="ORF">IQ236_05045</name>
</gene>
<comment type="caution">
    <text evidence="3">The sequence shown here is derived from an EMBL/GenBank/DDBJ whole genome shotgun (WGS) entry which is preliminary data.</text>
</comment>
<proteinExistence type="predicted"/>
<feature type="transmembrane region" description="Helical" evidence="1">
    <location>
        <begin position="195"/>
        <end position="214"/>
    </location>
</feature>
<feature type="transmembrane region" description="Helical" evidence="1">
    <location>
        <begin position="170"/>
        <end position="188"/>
    </location>
</feature>
<dbReference type="Proteomes" id="UP000640725">
    <property type="component" value="Unassembled WGS sequence"/>
</dbReference>
<dbReference type="RefSeq" id="WP_193868254.1">
    <property type="nucleotide sequence ID" value="NZ_JADEWU010000007.1"/>
</dbReference>
<feature type="signal peptide" evidence="2">
    <location>
        <begin position="1"/>
        <end position="19"/>
    </location>
</feature>
<dbReference type="EMBL" id="JADEWU010000007">
    <property type="protein sequence ID" value="MBE9142589.1"/>
    <property type="molecule type" value="Genomic_DNA"/>
</dbReference>
<feature type="transmembrane region" description="Helical" evidence="1">
    <location>
        <begin position="65"/>
        <end position="86"/>
    </location>
</feature>
<name>A0ABR9UAD2_9CYAN</name>
<keyword evidence="1" id="KW-1133">Transmembrane helix</keyword>
<keyword evidence="4" id="KW-1185">Reference proteome</keyword>
<sequence>MCFSATASFTASLSLSVLGIATLTQTTSKNQLLLASFPLLFATQQFLEGMVWLNLDHQSSLLYSIGAYGFLGFATGLWLILCPLSVYLLEKDPLRQKVILTLTIIGLGLGIYLLSCVIREEVLATNYSGNLLYHLNLRYDFKFISFYEICKYLYLLVISLPFLISSQRLLMRFGILLILSFILADSFYQTTFISVWCFFAAALSSSLWVIFLDWKTYSPELKN</sequence>
<evidence type="ECO:0000256" key="2">
    <source>
        <dbReference type="SAM" id="SignalP"/>
    </source>
</evidence>
<keyword evidence="1" id="KW-0472">Membrane</keyword>
<protein>
    <submittedName>
        <fullName evidence="3">Uncharacterized protein</fullName>
    </submittedName>
</protein>
<evidence type="ECO:0000313" key="4">
    <source>
        <dbReference type="Proteomes" id="UP000640725"/>
    </source>
</evidence>
<evidence type="ECO:0000313" key="3">
    <source>
        <dbReference type="EMBL" id="MBE9142589.1"/>
    </source>
</evidence>
<keyword evidence="1" id="KW-0812">Transmembrane</keyword>
<accession>A0ABR9UAD2</accession>
<dbReference type="Pfam" id="PF20334">
    <property type="entry name" value="DUF6629"/>
    <property type="match status" value="1"/>
</dbReference>
<feature type="chain" id="PRO_5047092330" evidence="2">
    <location>
        <begin position="20"/>
        <end position="223"/>
    </location>
</feature>
<keyword evidence="2" id="KW-0732">Signal</keyword>
<feature type="transmembrane region" description="Helical" evidence="1">
    <location>
        <begin position="31"/>
        <end position="53"/>
    </location>
</feature>
<dbReference type="InterPro" id="IPR046737">
    <property type="entry name" value="DUF6629"/>
</dbReference>
<feature type="transmembrane region" description="Helical" evidence="1">
    <location>
        <begin position="139"/>
        <end position="164"/>
    </location>
</feature>
<feature type="transmembrane region" description="Helical" evidence="1">
    <location>
        <begin position="98"/>
        <end position="118"/>
    </location>
</feature>
<organism evidence="3 4">
    <name type="scientific">Planktothrix mougeotii LEGE 06226</name>
    <dbReference type="NCBI Taxonomy" id="1828728"/>
    <lineage>
        <taxon>Bacteria</taxon>
        <taxon>Bacillati</taxon>
        <taxon>Cyanobacteriota</taxon>
        <taxon>Cyanophyceae</taxon>
        <taxon>Oscillatoriophycideae</taxon>
        <taxon>Oscillatoriales</taxon>
        <taxon>Microcoleaceae</taxon>
        <taxon>Planktothrix</taxon>
    </lineage>
</organism>
<reference evidence="3 4" key="1">
    <citation type="submission" date="2020-10" db="EMBL/GenBank/DDBJ databases">
        <authorList>
            <person name="Castelo-Branco R."/>
            <person name="Eusebio N."/>
            <person name="Adriana R."/>
            <person name="Vieira A."/>
            <person name="Brugerolle De Fraissinette N."/>
            <person name="Rezende De Castro R."/>
            <person name="Schneider M.P."/>
            <person name="Vasconcelos V."/>
            <person name="Leao P.N."/>
        </authorList>
    </citation>
    <scope>NUCLEOTIDE SEQUENCE [LARGE SCALE GENOMIC DNA]</scope>
    <source>
        <strain evidence="3 4">LEGE 06226</strain>
    </source>
</reference>
<evidence type="ECO:0000256" key="1">
    <source>
        <dbReference type="SAM" id="Phobius"/>
    </source>
</evidence>